<dbReference type="InterPro" id="IPR007197">
    <property type="entry name" value="rSAM"/>
</dbReference>
<evidence type="ECO:0000313" key="9">
    <source>
        <dbReference type="Proteomes" id="UP000008312"/>
    </source>
</evidence>
<dbReference type="PANTHER" id="PTHR30352:SF5">
    <property type="entry name" value="PYRUVATE FORMATE-LYASE 1-ACTIVATING ENZYME"/>
    <property type="match status" value="1"/>
</dbReference>
<dbReference type="OrthoDB" id="1856718at2759"/>
<dbReference type="RefSeq" id="XP_012893860.1">
    <property type="nucleotide sequence ID" value="XM_013038406.1"/>
</dbReference>
<dbReference type="PROSITE" id="PS51918">
    <property type="entry name" value="RADICAL_SAM"/>
    <property type="match status" value="1"/>
</dbReference>
<evidence type="ECO:0000313" key="8">
    <source>
        <dbReference type="EMBL" id="CBK19812.2"/>
    </source>
</evidence>
<dbReference type="EMBL" id="FN668638">
    <property type="protein sequence ID" value="CBK19812.2"/>
    <property type="molecule type" value="Genomic_DNA"/>
</dbReference>
<accession>D8LVH3</accession>
<feature type="domain" description="Radical SAM core" evidence="7">
    <location>
        <begin position="129"/>
        <end position="360"/>
    </location>
</feature>
<dbReference type="InParanoid" id="D8LVH3"/>
<keyword evidence="6" id="KW-0411">Iron-sulfur</keyword>
<keyword evidence="9" id="KW-1185">Reference proteome</keyword>
<dbReference type="InterPro" id="IPR027596">
    <property type="entry name" value="AmmeMemoSam_rS"/>
</dbReference>
<evidence type="ECO:0000256" key="6">
    <source>
        <dbReference type="ARBA" id="ARBA00023014"/>
    </source>
</evidence>
<dbReference type="PANTHER" id="PTHR30352">
    <property type="entry name" value="PYRUVATE FORMATE-LYASE-ACTIVATING ENZYME"/>
    <property type="match status" value="1"/>
</dbReference>
<protein>
    <recommendedName>
        <fullName evidence="7">Radical SAM core domain-containing protein</fullName>
    </recommendedName>
</protein>
<reference evidence="8" key="1">
    <citation type="submission" date="2010-02" db="EMBL/GenBank/DDBJ databases">
        <title>Sequencing and annotation of the Blastocystis hominis genome.</title>
        <authorList>
            <person name="Wincker P."/>
        </authorList>
    </citation>
    <scope>NUCLEOTIDE SEQUENCE</scope>
    <source>
        <strain evidence="8">Singapore isolate B</strain>
    </source>
</reference>
<dbReference type="CDD" id="cd01335">
    <property type="entry name" value="Radical_SAM"/>
    <property type="match status" value="1"/>
</dbReference>
<proteinExistence type="predicted"/>
<evidence type="ECO:0000256" key="1">
    <source>
        <dbReference type="ARBA" id="ARBA00001966"/>
    </source>
</evidence>
<dbReference type="Proteomes" id="UP000008312">
    <property type="component" value="Unassembled WGS sequence"/>
</dbReference>
<comment type="cofactor">
    <cofactor evidence="1">
        <name>[4Fe-4S] cluster</name>
        <dbReference type="ChEBI" id="CHEBI:49883"/>
    </cofactor>
</comment>
<dbReference type="Gene3D" id="3.20.20.70">
    <property type="entry name" value="Aldolase class I"/>
    <property type="match status" value="1"/>
</dbReference>
<dbReference type="SUPFAM" id="SSF102114">
    <property type="entry name" value="Radical SAM enzymes"/>
    <property type="match status" value="1"/>
</dbReference>
<dbReference type="SFLD" id="SFLDS00029">
    <property type="entry name" value="Radical_SAM"/>
    <property type="match status" value="1"/>
</dbReference>
<evidence type="ECO:0000256" key="3">
    <source>
        <dbReference type="ARBA" id="ARBA00022691"/>
    </source>
</evidence>
<sequence>MISGITRKTGIIGSALRTTLNRAQIQREYCFYPKVYISECSLFKPQFVRKYSRKSCSDRQAHQCVLFQKVSDETNLVQCNCCERRCRIKDQSAGYCRIRYNDRGNLFLSVYGYPCALQIDPIEKKPLFHFLPGTRSFSIGTFGCNYRCSFCQNWSISQPLNVSCNQPNIAGLVLQSRGSQEYFSPQAIVALALENHCSSIAFTYNEPTTWGEYAHDIAEEAHKKGLKCIYVSNGSMTEEHLEFIKSSIDAMNIDLKAWNPDFYRKVCAGDIEVVKRNIRRIWEMGIWLEVTTLLIPGKNDSDMEIGSIAHFLADISPAIPWHISAFHPDFRMKDIGNTPVTRMKFAYDVGRDAGLKYVYLGNIKCAHCEDTICPQCHKKVIQRNCFHVQLPTDSTISGVCPSCGTKIDGIWQQQL</sequence>
<evidence type="ECO:0000256" key="4">
    <source>
        <dbReference type="ARBA" id="ARBA00022723"/>
    </source>
</evidence>
<dbReference type="GeneID" id="24917543"/>
<keyword evidence="5" id="KW-0408">Iron</keyword>
<dbReference type="AlphaFoldDB" id="D8LVH3"/>
<keyword evidence="3" id="KW-0949">S-adenosyl-L-methionine</keyword>
<dbReference type="GO" id="GO:0046872">
    <property type="term" value="F:metal ion binding"/>
    <property type="evidence" value="ECO:0007669"/>
    <property type="project" value="UniProtKB-KW"/>
</dbReference>
<dbReference type="InterPro" id="IPR034457">
    <property type="entry name" value="Organic_radical-activating"/>
</dbReference>
<organism evidence="8">
    <name type="scientific">Blastocystis hominis</name>
    <dbReference type="NCBI Taxonomy" id="12968"/>
    <lineage>
        <taxon>Eukaryota</taxon>
        <taxon>Sar</taxon>
        <taxon>Stramenopiles</taxon>
        <taxon>Bigyra</taxon>
        <taxon>Opalozoa</taxon>
        <taxon>Opalinata</taxon>
        <taxon>Blastocystidae</taxon>
        <taxon>Blastocystis</taxon>
    </lineage>
</organism>
<evidence type="ECO:0000259" key="7">
    <source>
        <dbReference type="PROSITE" id="PS51918"/>
    </source>
</evidence>
<dbReference type="InterPro" id="IPR013785">
    <property type="entry name" value="Aldolase_TIM"/>
</dbReference>
<name>D8LVH3_BLAHO</name>
<keyword evidence="2" id="KW-0004">4Fe-4S</keyword>
<dbReference type="GO" id="GO:0003824">
    <property type="term" value="F:catalytic activity"/>
    <property type="evidence" value="ECO:0007669"/>
    <property type="project" value="InterPro"/>
</dbReference>
<dbReference type="SFLD" id="SFLDG01101">
    <property type="entry name" value="Uncharacterised_Radical_SAM_Su"/>
    <property type="match status" value="1"/>
</dbReference>
<dbReference type="NCBIfam" id="TIGR04337">
    <property type="entry name" value="AmmeMemoSam_rS"/>
    <property type="match status" value="1"/>
</dbReference>
<dbReference type="Pfam" id="PF04055">
    <property type="entry name" value="Radical_SAM"/>
    <property type="match status" value="1"/>
</dbReference>
<evidence type="ECO:0000256" key="5">
    <source>
        <dbReference type="ARBA" id="ARBA00023004"/>
    </source>
</evidence>
<dbReference type="InterPro" id="IPR058240">
    <property type="entry name" value="rSAM_sf"/>
</dbReference>
<keyword evidence="4" id="KW-0479">Metal-binding</keyword>
<evidence type="ECO:0000256" key="2">
    <source>
        <dbReference type="ARBA" id="ARBA00022485"/>
    </source>
</evidence>
<dbReference type="GO" id="GO:0051539">
    <property type="term" value="F:4 iron, 4 sulfur cluster binding"/>
    <property type="evidence" value="ECO:0007669"/>
    <property type="project" value="UniProtKB-KW"/>
</dbReference>
<gene>
    <name evidence="8" type="ORF">GSBLH_T00000226001</name>
</gene>